<dbReference type="PRINTS" id="PR00837">
    <property type="entry name" value="V5TPXLIKE"/>
</dbReference>
<reference evidence="8 9" key="2">
    <citation type="journal article" date="2017" name="Genome Biol.">
        <title>New reference genome sequences of hot pepper reveal the massive evolution of plant disease-resistance genes by retroduplication.</title>
        <authorList>
            <person name="Kim S."/>
            <person name="Park J."/>
            <person name="Yeom S.I."/>
            <person name="Kim Y.M."/>
            <person name="Seo E."/>
            <person name="Kim K.T."/>
            <person name="Kim M.S."/>
            <person name="Lee J.M."/>
            <person name="Cheong K."/>
            <person name="Shin H.S."/>
            <person name="Kim S.B."/>
            <person name="Han K."/>
            <person name="Lee J."/>
            <person name="Park M."/>
            <person name="Lee H.A."/>
            <person name="Lee H.Y."/>
            <person name="Lee Y."/>
            <person name="Oh S."/>
            <person name="Lee J.H."/>
            <person name="Choi E."/>
            <person name="Choi E."/>
            <person name="Lee S.E."/>
            <person name="Jeon J."/>
            <person name="Kim H."/>
            <person name="Choi G."/>
            <person name="Song H."/>
            <person name="Lee J."/>
            <person name="Lee S.C."/>
            <person name="Kwon J.K."/>
            <person name="Lee H.Y."/>
            <person name="Koo N."/>
            <person name="Hong Y."/>
            <person name="Kim R.W."/>
            <person name="Kang W.H."/>
            <person name="Huh J.H."/>
            <person name="Kang B.C."/>
            <person name="Yang T.J."/>
            <person name="Lee Y.H."/>
            <person name="Bennetzen J.L."/>
            <person name="Choi D."/>
        </authorList>
    </citation>
    <scope>NUCLEOTIDE SEQUENCE [LARGE SCALE GENOMIC DNA]</scope>
    <source>
        <strain evidence="9">cv. CM334</strain>
    </source>
</reference>
<evidence type="ECO:0000313" key="8">
    <source>
        <dbReference type="EMBL" id="PHT64210.1"/>
    </source>
</evidence>
<evidence type="ECO:0000256" key="1">
    <source>
        <dbReference type="ARBA" id="ARBA00009923"/>
    </source>
</evidence>
<evidence type="ECO:0000256" key="5">
    <source>
        <dbReference type="ARBA" id="ARBA00023265"/>
    </source>
</evidence>
<dbReference type="EMBL" id="AYRZ02000017">
    <property type="protein sequence ID" value="PHT64210.1"/>
    <property type="molecule type" value="Genomic_DNA"/>
</dbReference>
<comment type="caution">
    <text evidence="8">The sequence shown here is derived from an EMBL/GenBank/DDBJ whole genome shotgun (WGS) entry which is preliminary data.</text>
</comment>
<protein>
    <submittedName>
        <fullName evidence="8">Basic form of pathogenesis-related protein 1</fullName>
    </submittedName>
</protein>
<evidence type="ECO:0000256" key="6">
    <source>
        <dbReference type="SAM" id="SignalP"/>
    </source>
</evidence>
<dbReference type="Proteomes" id="UP000222542">
    <property type="component" value="Unassembled WGS sequence"/>
</dbReference>
<feature type="chain" id="PRO_5030035155" evidence="6">
    <location>
        <begin position="24"/>
        <end position="180"/>
    </location>
</feature>
<dbReference type="Gramene" id="PHT64210">
    <property type="protein sequence ID" value="PHT64210"/>
    <property type="gene ID" value="T459_31880"/>
</dbReference>
<keyword evidence="3" id="KW-0611">Plant defense</keyword>
<feature type="domain" description="SCP" evidence="7">
    <location>
        <begin position="25"/>
        <end position="156"/>
    </location>
</feature>
<dbReference type="OrthoDB" id="337038at2759"/>
<dbReference type="PROSITE" id="PS01009">
    <property type="entry name" value="CRISP_1"/>
    <property type="match status" value="1"/>
</dbReference>
<dbReference type="CDD" id="cd05381">
    <property type="entry name" value="CAP_PR-1"/>
    <property type="match status" value="1"/>
</dbReference>
<keyword evidence="4" id="KW-1015">Disulfide bond</keyword>
<dbReference type="Gene3D" id="3.40.33.10">
    <property type="entry name" value="CAP"/>
    <property type="match status" value="1"/>
</dbReference>
<dbReference type="KEGG" id="cann:107840154"/>
<evidence type="ECO:0000313" key="9">
    <source>
        <dbReference type="Proteomes" id="UP000222542"/>
    </source>
</evidence>
<dbReference type="OMA" id="VAPIRWH"/>
<dbReference type="PROSITE" id="PS01010">
    <property type="entry name" value="CRISP_2"/>
    <property type="match status" value="1"/>
</dbReference>
<dbReference type="GO" id="GO:0005615">
    <property type="term" value="C:extracellular space"/>
    <property type="evidence" value="ECO:0000318"/>
    <property type="project" value="GO_Central"/>
</dbReference>
<evidence type="ECO:0000259" key="7">
    <source>
        <dbReference type="SMART" id="SM00198"/>
    </source>
</evidence>
<dbReference type="InterPro" id="IPR014044">
    <property type="entry name" value="CAP_dom"/>
</dbReference>
<gene>
    <name evidence="8" type="ORF">T459_31880</name>
</gene>
<dbReference type="SMART" id="SM00198">
    <property type="entry name" value="SCP"/>
    <property type="match status" value="1"/>
</dbReference>
<dbReference type="PANTHER" id="PTHR10334">
    <property type="entry name" value="CYSTEINE-RICH SECRETORY PROTEIN-RELATED"/>
    <property type="match status" value="1"/>
</dbReference>
<keyword evidence="5" id="KW-0568">Pathogenesis-related protein</keyword>
<evidence type="ECO:0000256" key="4">
    <source>
        <dbReference type="ARBA" id="ARBA00023157"/>
    </source>
</evidence>
<organism evidence="8 9">
    <name type="scientific">Capsicum annuum</name>
    <name type="common">Capsicum pepper</name>
    <dbReference type="NCBI Taxonomy" id="4072"/>
    <lineage>
        <taxon>Eukaryota</taxon>
        <taxon>Viridiplantae</taxon>
        <taxon>Streptophyta</taxon>
        <taxon>Embryophyta</taxon>
        <taxon>Tracheophyta</taxon>
        <taxon>Spermatophyta</taxon>
        <taxon>Magnoliopsida</taxon>
        <taxon>eudicotyledons</taxon>
        <taxon>Gunneridae</taxon>
        <taxon>Pentapetalae</taxon>
        <taxon>asterids</taxon>
        <taxon>lamiids</taxon>
        <taxon>Solanales</taxon>
        <taxon>Solanaceae</taxon>
        <taxon>Solanoideae</taxon>
        <taxon>Capsiceae</taxon>
        <taxon>Capsicum</taxon>
    </lineage>
</organism>
<dbReference type="AlphaFoldDB" id="A0A1U8DWJ9"/>
<name>A0A1U8DWJ9_CAPAN</name>
<proteinExistence type="inferred from homology"/>
<dbReference type="InterPro" id="IPR035940">
    <property type="entry name" value="CAP_sf"/>
</dbReference>
<accession>A0A1U8DWJ9</accession>
<evidence type="ECO:0000256" key="3">
    <source>
        <dbReference type="ARBA" id="ARBA00022821"/>
    </source>
</evidence>
<keyword evidence="2 6" id="KW-0732">Signal</keyword>
<feature type="signal peptide" evidence="6">
    <location>
        <begin position="1"/>
        <end position="23"/>
    </location>
</feature>
<dbReference type="GO" id="GO:0098542">
    <property type="term" value="P:defense response to other organism"/>
    <property type="evidence" value="ECO:0007669"/>
    <property type="project" value="UniProtKB-ARBA"/>
</dbReference>
<dbReference type="SUPFAM" id="SSF55797">
    <property type="entry name" value="PR-1-like"/>
    <property type="match status" value="1"/>
</dbReference>
<dbReference type="InterPro" id="IPR018244">
    <property type="entry name" value="Allrgn_V5/Tpx1_CS"/>
</dbReference>
<dbReference type="InterPro" id="IPR001283">
    <property type="entry name" value="CRISP-related"/>
</dbReference>
<comment type="similarity">
    <text evidence="1">Belongs to the CRISP family.</text>
</comment>
<dbReference type="SMR" id="A0A1U8DWJ9"/>
<sequence length="180" mass="20440">MGLFNSLIVCFLITFSIFHSSQAQDSPQDYLNAHNEARRQIGVGSMTWDNKLEAFAQNYANKRIGDCRMQHSSGPYGENLAVGYPQLHAAGAVKMWVNENQWYNYNTNTCAPEKVCGHYTQVVWQNSVRLGCARVRCNNGSYFIICNYDPPGNWRGKRPYGDLEEQQLAFDSKLELPSDV</sequence>
<dbReference type="STRING" id="4072.A0A1U8DWJ9"/>
<keyword evidence="9" id="KW-1185">Reference proteome</keyword>
<dbReference type="Pfam" id="PF00188">
    <property type="entry name" value="CAP"/>
    <property type="match status" value="1"/>
</dbReference>
<reference evidence="8 9" key="1">
    <citation type="journal article" date="2014" name="Nat. Genet.">
        <title>Genome sequence of the hot pepper provides insights into the evolution of pungency in Capsicum species.</title>
        <authorList>
            <person name="Kim S."/>
            <person name="Park M."/>
            <person name="Yeom S.I."/>
            <person name="Kim Y.M."/>
            <person name="Lee J.M."/>
            <person name="Lee H.A."/>
            <person name="Seo E."/>
            <person name="Choi J."/>
            <person name="Cheong K."/>
            <person name="Kim K.T."/>
            <person name="Jung K."/>
            <person name="Lee G.W."/>
            <person name="Oh S.K."/>
            <person name="Bae C."/>
            <person name="Kim S.B."/>
            <person name="Lee H.Y."/>
            <person name="Kim S.Y."/>
            <person name="Kim M.S."/>
            <person name="Kang B.C."/>
            <person name="Jo Y.D."/>
            <person name="Yang H.B."/>
            <person name="Jeong H.J."/>
            <person name="Kang W.H."/>
            <person name="Kwon J.K."/>
            <person name="Shin C."/>
            <person name="Lim J.Y."/>
            <person name="Park J.H."/>
            <person name="Huh J.H."/>
            <person name="Kim J.S."/>
            <person name="Kim B.D."/>
            <person name="Cohen O."/>
            <person name="Paran I."/>
            <person name="Suh M.C."/>
            <person name="Lee S.B."/>
            <person name="Kim Y.K."/>
            <person name="Shin Y."/>
            <person name="Noh S.J."/>
            <person name="Park J."/>
            <person name="Seo Y.S."/>
            <person name="Kwon S.Y."/>
            <person name="Kim H.A."/>
            <person name="Park J.M."/>
            <person name="Kim H.J."/>
            <person name="Choi S.B."/>
            <person name="Bosland P.W."/>
            <person name="Reeves G."/>
            <person name="Jo S.H."/>
            <person name="Lee B.W."/>
            <person name="Cho H.T."/>
            <person name="Choi H.S."/>
            <person name="Lee M.S."/>
            <person name="Yu Y."/>
            <person name="Do Choi Y."/>
            <person name="Park B.S."/>
            <person name="van Deynze A."/>
            <person name="Ashrafi H."/>
            <person name="Hill T."/>
            <person name="Kim W.T."/>
            <person name="Pai H.S."/>
            <person name="Ahn H.K."/>
            <person name="Yeam I."/>
            <person name="Giovannoni J.J."/>
            <person name="Rose J.K."/>
            <person name="Sorensen I."/>
            <person name="Lee S.J."/>
            <person name="Kim R.W."/>
            <person name="Choi I.Y."/>
            <person name="Choi B.S."/>
            <person name="Lim J.S."/>
            <person name="Lee Y.H."/>
            <person name="Choi D."/>
        </authorList>
    </citation>
    <scope>NUCLEOTIDE SEQUENCE [LARGE SCALE GENOMIC DNA]</scope>
    <source>
        <strain evidence="9">cv. CM334</strain>
    </source>
</reference>
<evidence type="ECO:0000256" key="2">
    <source>
        <dbReference type="ARBA" id="ARBA00022729"/>
    </source>
</evidence>
<dbReference type="FunFam" id="3.40.33.10:FF:000006">
    <property type="entry name" value="Putative pathogenesis-related protein 1"/>
    <property type="match status" value="1"/>
</dbReference>